<sequence length="58" mass="6245">MQHGEGLFEYLSVAFANANVTSCPVSCWCGEQGMSGIHPSMRGLSGIREADRVHFSGE</sequence>
<gene>
    <name evidence="1" type="ORF">HMPREF0551_1133</name>
</gene>
<name>E7RWS1_9BURK</name>
<dbReference type="STRING" id="887898.HMPREF0551_1133"/>
<dbReference type="HOGENOM" id="CLU_2973897_0_0_4"/>
<proteinExistence type="predicted"/>
<accession>E7RWS1</accession>
<protein>
    <submittedName>
        <fullName evidence="1">Uncharacterized protein</fullName>
    </submittedName>
</protein>
<comment type="caution">
    <text evidence="1">The sequence shown here is derived from an EMBL/GenBank/DDBJ whole genome shotgun (WGS) entry which is preliminary data.</text>
</comment>
<keyword evidence="2" id="KW-1185">Reference proteome</keyword>
<dbReference type="Proteomes" id="UP000011021">
    <property type="component" value="Unassembled WGS sequence"/>
</dbReference>
<reference evidence="1 2" key="1">
    <citation type="submission" date="2010-12" db="EMBL/GenBank/DDBJ databases">
        <authorList>
            <person name="Muzny D."/>
            <person name="Qin X."/>
            <person name="Deng J."/>
            <person name="Jiang H."/>
            <person name="Liu Y."/>
            <person name="Qu J."/>
            <person name="Song X.-Z."/>
            <person name="Zhang L."/>
            <person name="Thornton R."/>
            <person name="Coyle M."/>
            <person name="Francisco L."/>
            <person name="Jackson L."/>
            <person name="Javaid M."/>
            <person name="Korchina V."/>
            <person name="Kovar C."/>
            <person name="Mata R."/>
            <person name="Mathew T."/>
            <person name="Ngo R."/>
            <person name="Nguyen L."/>
            <person name="Nguyen N."/>
            <person name="Okwuonu G."/>
            <person name="Ongeri F."/>
            <person name="Pham C."/>
            <person name="Simmons D."/>
            <person name="Wilczek-Boney K."/>
            <person name="Hale W."/>
            <person name="Jakkamsetti A."/>
            <person name="Pham P."/>
            <person name="Ruth R."/>
            <person name="San Lucas F."/>
            <person name="Warren J."/>
            <person name="Zhang J."/>
            <person name="Zhao Z."/>
            <person name="Zhou C."/>
            <person name="Zhu D."/>
            <person name="Lee S."/>
            <person name="Bess C."/>
            <person name="Blankenburg K."/>
            <person name="Forbes L."/>
            <person name="Fu Q."/>
            <person name="Gubbala S."/>
            <person name="Hirani K."/>
            <person name="Jayaseelan J.C."/>
            <person name="Lara F."/>
            <person name="Munidasa M."/>
            <person name="Palculict T."/>
            <person name="Patil S."/>
            <person name="Pu L.-L."/>
            <person name="Saada N."/>
            <person name="Tang L."/>
            <person name="Weissenberger G."/>
            <person name="Zhu Y."/>
            <person name="Hemphill L."/>
            <person name="Shang Y."/>
            <person name="Youmans B."/>
            <person name="Ayvaz T."/>
            <person name="Ross M."/>
            <person name="Santibanez J."/>
            <person name="Aqrawi P."/>
            <person name="Gross S."/>
            <person name="Joshi V."/>
            <person name="Fowler G."/>
            <person name="Nazareth L."/>
            <person name="Reid J."/>
            <person name="Worley K."/>
            <person name="Petrosino J."/>
            <person name="Highlander S."/>
            <person name="Gibbs R."/>
        </authorList>
    </citation>
    <scope>NUCLEOTIDE SEQUENCE [LARGE SCALE GENOMIC DNA]</scope>
    <source>
        <strain evidence="1 2">ATCC 51599</strain>
    </source>
</reference>
<dbReference type="AlphaFoldDB" id="E7RWS1"/>
<evidence type="ECO:0000313" key="2">
    <source>
        <dbReference type="Proteomes" id="UP000011021"/>
    </source>
</evidence>
<evidence type="ECO:0000313" key="1">
    <source>
        <dbReference type="EMBL" id="EFV95175.1"/>
    </source>
</evidence>
<dbReference type="EMBL" id="AEQP01000004">
    <property type="protein sequence ID" value="EFV95175.1"/>
    <property type="molecule type" value="Genomic_DNA"/>
</dbReference>
<organism evidence="1 2">
    <name type="scientific">Lautropia mirabilis ATCC 51599</name>
    <dbReference type="NCBI Taxonomy" id="887898"/>
    <lineage>
        <taxon>Bacteria</taxon>
        <taxon>Pseudomonadati</taxon>
        <taxon>Pseudomonadota</taxon>
        <taxon>Betaproteobacteria</taxon>
        <taxon>Burkholderiales</taxon>
        <taxon>Burkholderiaceae</taxon>
        <taxon>Lautropia</taxon>
    </lineage>
</organism>